<organism evidence="15">
    <name type="scientific">marine metagenome</name>
    <dbReference type="NCBI Taxonomy" id="408172"/>
    <lineage>
        <taxon>unclassified sequences</taxon>
        <taxon>metagenomes</taxon>
        <taxon>ecological metagenomes</taxon>
    </lineage>
</organism>
<dbReference type="InterPro" id="IPR004430">
    <property type="entry name" value="3-IsopropMal_deHydase_lsu"/>
</dbReference>
<gene>
    <name evidence="15" type="ORF">METZ01_LOCUS127252</name>
</gene>
<evidence type="ECO:0000256" key="5">
    <source>
        <dbReference type="ARBA" id="ARBA00011998"/>
    </source>
</evidence>
<dbReference type="UniPathway" id="UPA00048">
    <property type="reaction ID" value="UER00071"/>
</dbReference>
<sequence>MSKDMGLTLIEKIWQEHAIINHDDGNSLIYIDRIFLHERTGSIALKNLENANRSVRNPSHVFCTMDHIVDTFPGRGDETLMPNGKEFILATRSSAKKMGINFFDLGDPNQGIVHVVSPEQGIALPGVTLVCPDSHTCTVGGLGALGWGIGSSECEHALSTSTLIIKKPKMMKVIFDGTLPFGVTAKDLILHLIQKFGAAGGTGYAVEFSGPVVENLEIEARLTLCNMAVEFGAWTGIVAPDAKTFEYIAQRPFAPQGLAYNKALAHWENLRSDTDAQFDEILTIDCSTMAPFVTWGTSPQHAIPIDKRIPNPAGETDSSAKQSMQRALQYMDLNPGTKMKDITIDAAFIGSCTNSRLSDLRAASAVLKDRKVASGVKAICVPGSSQVKLEAEEEGLDQIFKAAGFEWRESGCSMCFFAGGESFGEQQRVITTTNRNFENRQGKRTRSHLASPETVAASAVSGKLNDAKSLGIG</sequence>
<dbReference type="PANTHER" id="PTHR43822">
    <property type="entry name" value="HOMOACONITASE, MITOCHONDRIAL-RELATED"/>
    <property type="match status" value="1"/>
</dbReference>
<evidence type="ECO:0000256" key="10">
    <source>
        <dbReference type="ARBA" id="ARBA00023004"/>
    </source>
</evidence>
<dbReference type="GO" id="GO:0009098">
    <property type="term" value="P:L-leucine biosynthetic process"/>
    <property type="evidence" value="ECO:0007669"/>
    <property type="project" value="UniProtKB-UniPathway"/>
</dbReference>
<dbReference type="GO" id="GO:0046872">
    <property type="term" value="F:metal ion binding"/>
    <property type="evidence" value="ECO:0007669"/>
    <property type="project" value="UniProtKB-KW"/>
</dbReference>
<comment type="function">
    <text evidence="3">Catalyzes the isomerization between 2-isopropylmalate and 3-isopropylmalate, via the formation of 2-isopropylmaleate.</text>
</comment>
<comment type="cofactor">
    <cofactor evidence="2">
        <name>[4Fe-4S] cluster</name>
        <dbReference type="ChEBI" id="CHEBI:49883"/>
    </cofactor>
</comment>
<evidence type="ECO:0000256" key="8">
    <source>
        <dbReference type="ARBA" id="ARBA00022605"/>
    </source>
</evidence>
<dbReference type="InterPro" id="IPR050067">
    <property type="entry name" value="IPM_dehydratase_rel_enz"/>
</dbReference>
<keyword evidence="11" id="KW-0411">Iron-sulfur</keyword>
<accession>A0A381YBL7</accession>
<feature type="domain" description="Aconitase/3-isopropylmalate dehydratase large subunit alpha/beta/alpha" evidence="14">
    <location>
        <begin position="11"/>
        <end position="462"/>
    </location>
</feature>
<dbReference type="EMBL" id="UINC01017838">
    <property type="protein sequence ID" value="SVA74398.1"/>
    <property type="molecule type" value="Genomic_DNA"/>
</dbReference>
<keyword evidence="7" id="KW-0004">4Fe-4S</keyword>
<dbReference type="NCBIfam" id="TIGR00170">
    <property type="entry name" value="leuC"/>
    <property type="match status" value="1"/>
</dbReference>
<comment type="pathway">
    <text evidence="4">Amino-acid biosynthesis; L-leucine biosynthesis; L-leucine from 3-methyl-2-oxobutanoate: step 2/4.</text>
</comment>
<keyword evidence="12" id="KW-0456">Lyase</keyword>
<dbReference type="PANTHER" id="PTHR43822:SF9">
    <property type="entry name" value="3-ISOPROPYLMALATE DEHYDRATASE"/>
    <property type="match status" value="1"/>
</dbReference>
<keyword evidence="10" id="KW-0408">Iron</keyword>
<dbReference type="Pfam" id="PF00330">
    <property type="entry name" value="Aconitase"/>
    <property type="match status" value="1"/>
</dbReference>
<dbReference type="SUPFAM" id="SSF53732">
    <property type="entry name" value="Aconitase iron-sulfur domain"/>
    <property type="match status" value="1"/>
</dbReference>
<protein>
    <recommendedName>
        <fullName evidence="5">3-isopropylmalate dehydratase</fullName>
        <ecNumber evidence="5">4.2.1.33</ecNumber>
    </recommendedName>
</protein>
<evidence type="ECO:0000256" key="3">
    <source>
        <dbReference type="ARBA" id="ARBA00002695"/>
    </source>
</evidence>
<name>A0A381YBL7_9ZZZZ</name>
<dbReference type="EC" id="4.2.1.33" evidence="5"/>
<evidence type="ECO:0000256" key="11">
    <source>
        <dbReference type="ARBA" id="ARBA00023014"/>
    </source>
</evidence>
<dbReference type="PROSITE" id="PS00450">
    <property type="entry name" value="ACONITASE_1"/>
    <property type="match status" value="1"/>
</dbReference>
<dbReference type="InterPro" id="IPR001030">
    <property type="entry name" value="Acoase/IPM_deHydtase_lsu_aba"/>
</dbReference>
<evidence type="ECO:0000256" key="9">
    <source>
        <dbReference type="ARBA" id="ARBA00022723"/>
    </source>
</evidence>
<dbReference type="InterPro" id="IPR018136">
    <property type="entry name" value="Aconitase_4Fe-4S_BS"/>
</dbReference>
<evidence type="ECO:0000256" key="12">
    <source>
        <dbReference type="ARBA" id="ARBA00023239"/>
    </source>
</evidence>
<dbReference type="InterPro" id="IPR015931">
    <property type="entry name" value="Acnase/IPM_dHydase_lsu_aba_1/3"/>
</dbReference>
<evidence type="ECO:0000259" key="14">
    <source>
        <dbReference type="Pfam" id="PF00330"/>
    </source>
</evidence>
<reference evidence="15" key="1">
    <citation type="submission" date="2018-05" db="EMBL/GenBank/DDBJ databases">
        <authorList>
            <person name="Lanie J.A."/>
            <person name="Ng W.-L."/>
            <person name="Kazmierczak K.M."/>
            <person name="Andrzejewski T.M."/>
            <person name="Davidsen T.M."/>
            <person name="Wayne K.J."/>
            <person name="Tettelin H."/>
            <person name="Glass J.I."/>
            <person name="Rusch D."/>
            <person name="Podicherti R."/>
            <person name="Tsui H.-C.T."/>
            <person name="Winkler M.E."/>
        </authorList>
    </citation>
    <scope>NUCLEOTIDE SEQUENCE</scope>
</reference>
<dbReference type="InterPro" id="IPR036008">
    <property type="entry name" value="Aconitase_4Fe-4S_dom"/>
</dbReference>
<dbReference type="Gene3D" id="3.30.499.10">
    <property type="entry name" value="Aconitase, domain 3"/>
    <property type="match status" value="2"/>
</dbReference>
<proteinExistence type="predicted"/>
<evidence type="ECO:0000313" key="15">
    <source>
        <dbReference type="EMBL" id="SVA74398.1"/>
    </source>
</evidence>
<dbReference type="GO" id="GO:0051539">
    <property type="term" value="F:4 iron, 4 sulfur cluster binding"/>
    <property type="evidence" value="ECO:0007669"/>
    <property type="project" value="UniProtKB-KW"/>
</dbReference>
<dbReference type="AlphaFoldDB" id="A0A381YBL7"/>
<evidence type="ECO:0000256" key="4">
    <source>
        <dbReference type="ARBA" id="ARBA00004729"/>
    </source>
</evidence>
<dbReference type="NCBIfam" id="NF009116">
    <property type="entry name" value="PRK12466.1"/>
    <property type="match status" value="1"/>
</dbReference>
<keyword evidence="13" id="KW-0100">Branched-chain amino acid biosynthesis</keyword>
<evidence type="ECO:0000256" key="13">
    <source>
        <dbReference type="ARBA" id="ARBA00023304"/>
    </source>
</evidence>
<keyword evidence="8" id="KW-0028">Amino-acid biosynthesis</keyword>
<dbReference type="PRINTS" id="PR00415">
    <property type="entry name" value="ACONITASE"/>
</dbReference>
<keyword evidence="6" id="KW-0432">Leucine biosynthesis</keyword>
<dbReference type="GO" id="GO:0003861">
    <property type="term" value="F:3-isopropylmalate dehydratase activity"/>
    <property type="evidence" value="ECO:0007669"/>
    <property type="project" value="UniProtKB-EC"/>
</dbReference>
<evidence type="ECO:0000256" key="7">
    <source>
        <dbReference type="ARBA" id="ARBA00022485"/>
    </source>
</evidence>
<dbReference type="NCBIfam" id="NF004016">
    <property type="entry name" value="PRK05478.1"/>
    <property type="match status" value="1"/>
</dbReference>
<evidence type="ECO:0000256" key="1">
    <source>
        <dbReference type="ARBA" id="ARBA00000491"/>
    </source>
</evidence>
<evidence type="ECO:0000256" key="2">
    <source>
        <dbReference type="ARBA" id="ARBA00001966"/>
    </source>
</evidence>
<comment type="catalytic activity">
    <reaction evidence="1">
        <text>(2R,3S)-3-isopropylmalate = (2S)-2-isopropylmalate</text>
        <dbReference type="Rhea" id="RHEA:32287"/>
        <dbReference type="ChEBI" id="CHEBI:1178"/>
        <dbReference type="ChEBI" id="CHEBI:35121"/>
        <dbReference type="EC" id="4.2.1.33"/>
    </reaction>
</comment>
<keyword evidence="9" id="KW-0479">Metal-binding</keyword>
<evidence type="ECO:0000256" key="6">
    <source>
        <dbReference type="ARBA" id="ARBA00022430"/>
    </source>
</evidence>